<dbReference type="Proteomes" id="UP000095286">
    <property type="component" value="Unplaced"/>
</dbReference>
<name>A0AC35TXC3_9BILA</name>
<protein>
    <submittedName>
        <fullName evidence="2">RING-type domain-containing protein</fullName>
    </submittedName>
</protein>
<organism evidence="1 2">
    <name type="scientific">Rhabditophanes sp. KR3021</name>
    <dbReference type="NCBI Taxonomy" id="114890"/>
    <lineage>
        <taxon>Eukaryota</taxon>
        <taxon>Metazoa</taxon>
        <taxon>Ecdysozoa</taxon>
        <taxon>Nematoda</taxon>
        <taxon>Chromadorea</taxon>
        <taxon>Rhabditida</taxon>
        <taxon>Tylenchina</taxon>
        <taxon>Panagrolaimomorpha</taxon>
        <taxon>Strongyloidoidea</taxon>
        <taxon>Alloionematidae</taxon>
        <taxon>Rhabditophanes</taxon>
    </lineage>
</organism>
<sequence>MPPKKFPISELNAAKKDIKFKKKKVNENQSIVMYKSKNAMLLERNKIISNTLFDLQAKYKVLKDDYEELSNNYKKLIDGNGIISKRRIAVHESGKRSRLDFIKDIYSNFVLANANSPPDKLFIERLAEYFEFQSCANLVSSKKYTTEEAIKLFLELNMTQTRFKILLRSLADQNISPSFYSIENSLKGQATGKYQYSEYHSNDEVNGNTIAGCFAVDIEEILKDRIICLYDAHNLIYKEKIDESGSSIFYVNCCLGGDSGQGSCKFNIQPELRNANHSSMALSIVAFWFGKDTRNLMEHFLKIPIERIDEINKNGFNITINDKVVKVIIKFYFCSDFMTTYNFFGLKGQCSQYFCYLCRLQSGSNKNRKRLSDYNSRVAEYRSLEHSQDNLDYSEKSDPLSKTIESKNIITPWLHIFLGLFKDEFLELMKIVKDEENAEDIEERIFQFIKSLNINTKNYFETFSGNATRKLLVNIEELMNLFPLKPEYDLKKTGLILLGDIQTAIFKSNVNNLSNLELKIEALESIYKEIPRHKLTPKLHVLLDHTIDELKHNGVLNLFSEQGELMKIVKDEENAEDIEERIFQFIKSLNINTQNYFETFSGNATRKLLVNIEELMNLFPLKPEYDLKKTGLILLGDIQTAIFKSNVNNLSNLDLKTEALESIYKEIPRHKLTPKLHVLLDHTIDELKHNGVLNLFSEQGGEGQH</sequence>
<dbReference type="WBParaSite" id="RSKR_0000490450.1">
    <property type="protein sequence ID" value="RSKR_0000490450.1"/>
    <property type="gene ID" value="RSKR_0000490450"/>
</dbReference>
<evidence type="ECO:0000313" key="2">
    <source>
        <dbReference type="WBParaSite" id="RSKR_0000490450.1"/>
    </source>
</evidence>
<accession>A0AC35TXC3</accession>
<evidence type="ECO:0000313" key="1">
    <source>
        <dbReference type="Proteomes" id="UP000095286"/>
    </source>
</evidence>
<reference evidence="2" key="1">
    <citation type="submission" date="2016-11" db="UniProtKB">
        <authorList>
            <consortium name="WormBaseParasite"/>
        </authorList>
    </citation>
    <scope>IDENTIFICATION</scope>
    <source>
        <strain evidence="2">KR3021</strain>
    </source>
</reference>
<proteinExistence type="predicted"/>